<dbReference type="EMBL" id="PFTB01000039">
    <property type="protein sequence ID" value="PJB99455.1"/>
    <property type="molecule type" value="Genomic_DNA"/>
</dbReference>
<reference evidence="2" key="1">
    <citation type="submission" date="2017-09" db="EMBL/GenBank/DDBJ databases">
        <title>Depth-based differentiation of microbial function through sediment-hosted aquifers and enrichment of novel symbionts in the deep terrestrial subsurface.</title>
        <authorList>
            <person name="Probst A.J."/>
            <person name="Ladd B."/>
            <person name="Jarett J.K."/>
            <person name="Geller-Mcgrath D.E."/>
            <person name="Sieber C.M.K."/>
            <person name="Emerson J.B."/>
            <person name="Anantharaman K."/>
            <person name="Thomas B.C."/>
            <person name="Malmstrom R."/>
            <person name="Stieglmeier M."/>
            <person name="Klingl A."/>
            <person name="Woyke T."/>
            <person name="Ryan C.M."/>
            <person name="Banfield J.F."/>
        </authorList>
    </citation>
    <scope>NUCLEOTIDE SEQUENCE [LARGE SCALE GENOMIC DNA]</scope>
</reference>
<dbReference type="Proteomes" id="UP000228875">
    <property type="component" value="Unassembled WGS sequence"/>
</dbReference>
<dbReference type="NCBIfam" id="TIGR02436">
    <property type="entry name" value="four helix bundle protein"/>
    <property type="match status" value="1"/>
</dbReference>
<gene>
    <name evidence="1" type="ORF">CO077_01600</name>
</gene>
<accession>A0A2M8DMT8</accession>
<dbReference type="InterPro" id="IPR012657">
    <property type="entry name" value="23S_rRNA-intervening_sequence"/>
</dbReference>
<dbReference type="AlphaFoldDB" id="A0A2M8DMT8"/>
<comment type="caution">
    <text evidence="1">The sequence shown here is derived from an EMBL/GenBank/DDBJ whole genome shotgun (WGS) entry which is preliminary data.</text>
</comment>
<evidence type="ECO:0000313" key="2">
    <source>
        <dbReference type="Proteomes" id="UP000228875"/>
    </source>
</evidence>
<dbReference type="Pfam" id="PF05635">
    <property type="entry name" value="23S_rRNA_IVP"/>
    <property type="match status" value="1"/>
</dbReference>
<dbReference type="PANTHER" id="PTHR38471:SF2">
    <property type="entry name" value="FOUR HELIX BUNDLE PROTEIN"/>
    <property type="match status" value="1"/>
</dbReference>
<dbReference type="CDD" id="cd16377">
    <property type="entry name" value="23S_rRNA_IVP_like"/>
    <property type="match status" value="1"/>
</dbReference>
<organism evidence="1 2">
    <name type="scientific">Candidatus Nealsonbacteria bacterium CG_4_9_14_0_8_um_filter_35_12</name>
    <dbReference type="NCBI Taxonomy" id="1974692"/>
    <lineage>
        <taxon>Bacteria</taxon>
        <taxon>Candidatus Nealsoniibacteriota</taxon>
    </lineage>
</organism>
<protein>
    <recommendedName>
        <fullName evidence="3">Four helix bundle protein</fullName>
    </recommendedName>
</protein>
<sequence>MATITQLEDLDVWKEAKVLAKMIYILTDSLPKSEEYNLKKHLKENARGLPANIAEGFYRYFKKERLHFYSIAKGCLGEIKNDLYLCNDLSYIESDILEKNRGQINKVERMLNSFIRCTSKSNQK</sequence>
<dbReference type="PANTHER" id="PTHR38471">
    <property type="entry name" value="FOUR HELIX BUNDLE PROTEIN"/>
    <property type="match status" value="1"/>
</dbReference>
<dbReference type="InterPro" id="IPR036583">
    <property type="entry name" value="23S_rRNA_IVS_sf"/>
</dbReference>
<dbReference type="SUPFAM" id="SSF158446">
    <property type="entry name" value="IVS-encoded protein-like"/>
    <property type="match status" value="1"/>
</dbReference>
<evidence type="ECO:0008006" key="3">
    <source>
        <dbReference type="Google" id="ProtNLM"/>
    </source>
</evidence>
<dbReference type="Gene3D" id="1.20.1440.60">
    <property type="entry name" value="23S rRNA-intervening sequence"/>
    <property type="match status" value="1"/>
</dbReference>
<proteinExistence type="predicted"/>
<evidence type="ECO:0000313" key="1">
    <source>
        <dbReference type="EMBL" id="PJB99455.1"/>
    </source>
</evidence>
<name>A0A2M8DMT8_9BACT</name>